<dbReference type="AlphaFoldDB" id="A0A936ZHI0"/>
<sequence>MNAQDLADVGARWQAAMLAGDWEAAWQQTDRIELPRRAAQGRPGFVRDASQLVWDGTPVAGRSVRVRCLRGLGDALQFMRFVPALQAQARELHFLVPPALLGLLQGAPGLGLVSNAWTDHPPPHEVEFEVMELAYACRSTPATVPPPYPLADWVRQREVFMLPARPEEWRVGLVWGASAWDGSRSIPLDRLDPLLRTPGVRFYDLQQEATERDARMVPLWRRTADALSAAAALLELDLVITIDGMPAHLAATLGRPTWLLLKHEADWRWGQSRSDTPWYPTMRLFRQPAPDDWDGVISEVTRALADEVKASRWR</sequence>
<reference evidence="1" key="1">
    <citation type="submission" date="2021-01" db="EMBL/GenBank/DDBJ databases">
        <title>Ramlibacter sp. strain AW1 16S ribosomal RNA gene Genome sequencing and assembly.</title>
        <authorList>
            <person name="Kang M."/>
        </authorList>
    </citation>
    <scope>NUCLEOTIDE SEQUENCE</scope>
    <source>
        <strain evidence="1">AW1</strain>
    </source>
</reference>
<gene>
    <name evidence="1" type="ORF">JI739_06315</name>
</gene>
<keyword evidence="2" id="KW-1185">Reference proteome</keyword>
<evidence type="ECO:0000313" key="1">
    <source>
        <dbReference type="EMBL" id="MBL0419957.1"/>
    </source>
</evidence>
<organism evidence="1 2">
    <name type="scientific">Ramlibacter aurantiacus</name>
    <dbReference type="NCBI Taxonomy" id="2801330"/>
    <lineage>
        <taxon>Bacteria</taxon>
        <taxon>Pseudomonadati</taxon>
        <taxon>Pseudomonadota</taxon>
        <taxon>Betaproteobacteria</taxon>
        <taxon>Burkholderiales</taxon>
        <taxon>Comamonadaceae</taxon>
        <taxon>Ramlibacter</taxon>
    </lineage>
</organism>
<dbReference type="SUPFAM" id="SSF53756">
    <property type="entry name" value="UDP-Glycosyltransferase/glycogen phosphorylase"/>
    <property type="match status" value="1"/>
</dbReference>
<comment type="caution">
    <text evidence="1">The sequence shown here is derived from an EMBL/GenBank/DDBJ whole genome shotgun (WGS) entry which is preliminary data.</text>
</comment>
<evidence type="ECO:0008006" key="3">
    <source>
        <dbReference type="Google" id="ProtNLM"/>
    </source>
</evidence>
<protein>
    <recommendedName>
        <fullName evidence="3">ADP-heptose--LPS heptosyltransferase</fullName>
    </recommendedName>
</protein>
<dbReference type="EMBL" id="JAEQNA010000001">
    <property type="protein sequence ID" value="MBL0419957.1"/>
    <property type="molecule type" value="Genomic_DNA"/>
</dbReference>
<dbReference type="RefSeq" id="WP_201682955.1">
    <property type="nucleotide sequence ID" value="NZ_JAEQNA010000001.1"/>
</dbReference>
<dbReference type="Gene3D" id="3.40.50.2000">
    <property type="entry name" value="Glycogen Phosphorylase B"/>
    <property type="match status" value="1"/>
</dbReference>
<evidence type="ECO:0000313" key="2">
    <source>
        <dbReference type="Proteomes" id="UP000613011"/>
    </source>
</evidence>
<dbReference type="Proteomes" id="UP000613011">
    <property type="component" value="Unassembled WGS sequence"/>
</dbReference>
<accession>A0A936ZHI0</accession>
<name>A0A936ZHI0_9BURK</name>
<proteinExistence type="predicted"/>